<keyword evidence="3" id="KW-0964">Secreted</keyword>
<evidence type="ECO:0000313" key="6">
    <source>
        <dbReference type="Proteomes" id="UP000053890"/>
    </source>
</evidence>
<dbReference type="GeneID" id="28973307"/>
<keyword evidence="3" id="KW-0624">Polysaccharide degradation</keyword>
<dbReference type="GO" id="GO:0000272">
    <property type="term" value="P:polysaccharide catabolic process"/>
    <property type="evidence" value="ECO:0007669"/>
    <property type="project" value="UniProtKB-KW"/>
</dbReference>
<organism evidence="5 6">
    <name type="scientific">Rhodotorula graminis (strain WP1)</name>
    <dbReference type="NCBI Taxonomy" id="578459"/>
    <lineage>
        <taxon>Eukaryota</taxon>
        <taxon>Fungi</taxon>
        <taxon>Dikarya</taxon>
        <taxon>Basidiomycota</taxon>
        <taxon>Pucciniomycotina</taxon>
        <taxon>Microbotryomycetes</taxon>
        <taxon>Sporidiobolales</taxon>
        <taxon>Sporidiobolaceae</taxon>
        <taxon>Rhodotorula</taxon>
    </lineage>
</organism>
<dbReference type="SUPFAM" id="SSF51126">
    <property type="entry name" value="Pectin lyase-like"/>
    <property type="match status" value="1"/>
</dbReference>
<dbReference type="InterPro" id="IPR045032">
    <property type="entry name" value="PEL"/>
</dbReference>
<protein>
    <submittedName>
        <fullName evidence="5">Polysaccharide lyase family 1 protein</fullName>
    </submittedName>
</protein>
<keyword evidence="6" id="KW-1185">Reference proteome</keyword>
<feature type="domain" description="Pectate lyase" evidence="4">
    <location>
        <begin position="12"/>
        <end position="222"/>
    </location>
</feature>
<dbReference type="OrthoDB" id="3227232at2759"/>
<dbReference type="GO" id="GO:0030570">
    <property type="term" value="F:pectate lyase activity"/>
    <property type="evidence" value="ECO:0007669"/>
    <property type="project" value="InterPro"/>
</dbReference>
<evidence type="ECO:0000259" key="4">
    <source>
        <dbReference type="SMART" id="SM00656"/>
    </source>
</evidence>
<dbReference type="InterPro" id="IPR002022">
    <property type="entry name" value="Pec_lyase"/>
</dbReference>
<dbReference type="RefSeq" id="XP_018270748.1">
    <property type="nucleotide sequence ID" value="XM_018412858.1"/>
</dbReference>
<sequence>YSRSAGGTTGGAGGSSTTVSDLASLRNAVKGDSAAIIYISGVIKGDGETIKVGSNKSILSKNGGGKDGLTGGGFLVKEAKNVIIRGLAMPKSPAPTDLVGIQESTNVWVDHCTFTSSLDVDKDFYDGQLDITHAADFVTVSHNIFQQAWKTSLVGHSDNNGAENKGHLRVTYHGNHFFDVNSRVPSLRFGTGHIFNNYYESVLGSGINARKSAQVLVESNYF</sequence>
<dbReference type="Proteomes" id="UP000053890">
    <property type="component" value="Unassembled WGS sequence"/>
</dbReference>
<evidence type="ECO:0000256" key="3">
    <source>
        <dbReference type="RuleBase" id="RU361173"/>
    </source>
</evidence>
<evidence type="ECO:0000256" key="1">
    <source>
        <dbReference type="ARBA" id="ARBA00010980"/>
    </source>
</evidence>
<comment type="similarity">
    <text evidence="1 3">Belongs to the polysaccharide lyase 1 family.</text>
</comment>
<dbReference type="SMART" id="SM00656">
    <property type="entry name" value="Amb_all"/>
    <property type="match status" value="1"/>
</dbReference>
<dbReference type="OMA" id="WANFGSR"/>
<dbReference type="EMBL" id="KQ474079">
    <property type="protein sequence ID" value="KPV74699.1"/>
    <property type="molecule type" value="Genomic_DNA"/>
</dbReference>
<name>A0A194S2F1_RHOGW</name>
<reference evidence="5 6" key="1">
    <citation type="journal article" date="2015" name="Front. Microbiol.">
        <title>Genome sequence of the plant growth promoting endophytic yeast Rhodotorula graminis WP1.</title>
        <authorList>
            <person name="Firrincieli A."/>
            <person name="Otillar R."/>
            <person name="Salamov A."/>
            <person name="Schmutz J."/>
            <person name="Khan Z."/>
            <person name="Redman R.S."/>
            <person name="Fleck N.D."/>
            <person name="Lindquist E."/>
            <person name="Grigoriev I.V."/>
            <person name="Doty S.L."/>
        </authorList>
    </citation>
    <scope>NUCLEOTIDE SEQUENCE [LARGE SCALE GENOMIC DNA]</scope>
    <source>
        <strain evidence="5 6">WP1</strain>
    </source>
</reference>
<dbReference type="PANTHER" id="PTHR31683">
    <property type="entry name" value="PECTATE LYASE 18-RELATED"/>
    <property type="match status" value="1"/>
</dbReference>
<dbReference type="GO" id="GO:0005576">
    <property type="term" value="C:extracellular region"/>
    <property type="evidence" value="ECO:0007669"/>
    <property type="project" value="UniProtKB-SubCell"/>
</dbReference>
<feature type="non-terminal residue" evidence="5">
    <location>
        <position position="1"/>
    </location>
</feature>
<evidence type="ECO:0000313" key="5">
    <source>
        <dbReference type="EMBL" id="KPV74699.1"/>
    </source>
</evidence>
<dbReference type="PANTHER" id="PTHR31683:SF18">
    <property type="entry name" value="PECTATE LYASE 21-RELATED"/>
    <property type="match status" value="1"/>
</dbReference>
<dbReference type="InterPro" id="IPR012334">
    <property type="entry name" value="Pectin_lyas_fold"/>
</dbReference>
<dbReference type="Gene3D" id="2.160.20.10">
    <property type="entry name" value="Single-stranded right-handed beta-helix, Pectin lyase-like"/>
    <property type="match status" value="1"/>
</dbReference>
<evidence type="ECO:0000256" key="2">
    <source>
        <dbReference type="ARBA" id="ARBA00023239"/>
    </source>
</evidence>
<keyword evidence="3" id="KW-0119">Carbohydrate metabolism</keyword>
<dbReference type="STRING" id="578459.A0A194S2F1"/>
<dbReference type="AlphaFoldDB" id="A0A194S2F1"/>
<keyword evidence="2 3" id="KW-0456">Lyase</keyword>
<dbReference type="Pfam" id="PF00544">
    <property type="entry name" value="Pectate_lyase_4"/>
    <property type="match status" value="1"/>
</dbReference>
<dbReference type="InterPro" id="IPR011050">
    <property type="entry name" value="Pectin_lyase_fold/virulence"/>
</dbReference>
<comment type="subcellular location">
    <subcellularLocation>
        <location evidence="3">Secreted</location>
    </subcellularLocation>
</comment>
<proteinExistence type="inferred from homology"/>
<feature type="non-terminal residue" evidence="5">
    <location>
        <position position="222"/>
    </location>
</feature>
<gene>
    <name evidence="5" type="ORF">RHOBADRAFT_2917</name>
</gene>
<accession>A0A194S2F1</accession>